<dbReference type="InterPro" id="IPR009501">
    <property type="entry name" value="UCP020269"/>
</dbReference>
<dbReference type="PANTHER" id="PTHR36179">
    <property type="entry name" value="LUD_DOM DOMAIN-CONTAINING PROTEIN"/>
    <property type="match status" value="1"/>
</dbReference>
<dbReference type="PANTHER" id="PTHR36179:SF2">
    <property type="entry name" value="LUD DOMAIN-CONTAINING PROTEIN"/>
    <property type="match status" value="1"/>
</dbReference>
<dbReference type="OrthoDB" id="9809147at2"/>
<comment type="caution">
    <text evidence="2">The sequence shown here is derived from an EMBL/GenBank/DDBJ whole genome shotgun (WGS) entry which is preliminary data.</text>
</comment>
<feature type="domain" description="LUD" evidence="1">
    <location>
        <begin position="17"/>
        <end position="209"/>
    </location>
</feature>
<accession>A0A1V4INL7</accession>
<protein>
    <recommendedName>
        <fullName evidence="1">LUD domain-containing protein</fullName>
    </recommendedName>
</protein>
<dbReference type="InterPro" id="IPR037171">
    <property type="entry name" value="NagB/RpiA_transferase-like"/>
</dbReference>
<evidence type="ECO:0000259" key="1">
    <source>
        <dbReference type="Pfam" id="PF02589"/>
    </source>
</evidence>
<dbReference type="InterPro" id="IPR003741">
    <property type="entry name" value="LUD_dom"/>
</dbReference>
<evidence type="ECO:0000313" key="3">
    <source>
        <dbReference type="Proteomes" id="UP000191056"/>
    </source>
</evidence>
<name>A0A1V4INL7_9CLOT</name>
<reference evidence="2 3" key="1">
    <citation type="submission" date="2017-03" db="EMBL/GenBank/DDBJ databases">
        <title>Genome sequence of Clostridium chromiireducens DSM 23318.</title>
        <authorList>
            <person name="Poehlein A."/>
            <person name="Daniel R."/>
        </authorList>
    </citation>
    <scope>NUCLEOTIDE SEQUENCE [LARGE SCALE GENOMIC DNA]</scope>
    <source>
        <strain evidence="2 3">DSM 23318</strain>
    </source>
</reference>
<dbReference type="RefSeq" id="WP_079440141.1">
    <property type="nucleotide sequence ID" value="NZ_MZGT01000031.1"/>
</dbReference>
<dbReference type="Proteomes" id="UP000191056">
    <property type="component" value="Unassembled WGS sequence"/>
</dbReference>
<sequence length="215" mass="23870">MARQAFLQKRYDKLGAKVVESLKKHHFDAYYCKTKDEALQQILELIPENHVVSWGGSETLNDIGIKELVKEKGYEIIDRDSAANPEERTELMRKALLCDTFLTSSNAISEDGQLFNIDGNGNRVAAMIFGPKSVVVVAGMNKIVKNHDDAVQRARTIAAPQNTLRFQDLKTPCYITGSCGDCLSTDCICAYLVTTRISRPANKIKVVLIGDELGF</sequence>
<dbReference type="PIRSF" id="PIRSF020269">
    <property type="entry name" value="DUF1121"/>
    <property type="match status" value="1"/>
</dbReference>
<gene>
    <name evidence="2" type="ORF">CLCHR_25250</name>
</gene>
<keyword evidence="3" id="KW-1185">Reference proteome</keyword>
<dbReference type="EMBL" id="MZGT01000031">
    <property type="protein sequence ID" value="OPJ61365.1"/>
    <property type="molecule type" value="Genomic_DNA"/>
</dbReference>
<evidence type="ECO:0000313" key="2">
    <source>
        <dbReference type="EMBL" id="OPJ61365.1"/>
    </source>
</evidence>
<dbReference type="Pfam" id="PF02589">
    <property type="entry name" value="LUD_dom"/>
    <property type="match status" value="1"/>
</dbReference>
<dbReference type="Gene3D" id="3.40.50.10420">
    <property type="entry name" value="NagB/RpiA/CoA transferase-like"/>
    <property type="match status" value="1"/>
</dbReference>
<dbReference type="STRING" id="225345.CLCHR_25250"/>
<proteinExistence type="predicted"/>
<dbReference type="InterPro" id="IPR024185">
    <property type="entry name" value="FTHF_cligase-like_sf"/>
</dbReference>
<organism evidence="2 3">
    <name type="scientific">Clostridium chromiireducens</name>
    <dbReference type="NCBI Taxonomy" id="225345"/>
    <lineage>
        <taxon>Bacteria</taxon>
        <taxon>Bacillati</taxon>
        <taxon>Bacillota</taxon>
        <taxon>Clostridia</taxon>
        <taxon>Eubacteriales</taxon>
        <taxon>Clostridiaceae</taxon>
        <taxon>Clostridium</taxon>
    </lineage>
</organism>
<dbReference type="AlphaFoldDB" id="A0A1V4INL7"/>
<dbReference type="SUPFAM" id="SSF100950">
    <property type="entry name" value="NagB/RpiA/CoA transferase-like"/>
    <property type="match status" value="1"/>
</dbReference>